<protein>
    <submittedName>
        <fullName evidence="2">Macro domain-containing protein</fullName>
    </submittedName>
</protein>
<keyword evidence="1" id="KW-1185">Reference proteome</keyword>
<accession>A0A0N5B424</accession>
<dbReference type="Proteomes" id="UP000046392">
    <property type="component" value="Unplaced"/>
</dbReference>
<reference evidence="2" key="1">
    <citation type="submission" date="2017-02" db="UniProtKB">
        <authorList>
            <consortium name="WormBaseParasite"/>
        </authorList>
    </citation>
    <scope>IDENTIFICATION</scope>
</reference>
<proteinExistence type="predicted"/>
<organism evidence="1 2">
    <name type="scientific">Strongyloides papillosus</name>
    <name type="common">Intestinal threadworm</name>
    <dbReference type="NCBI Taxonomy" id="174720"/>
    <lineage>
        <taxon>Eukaryota</taxon>
        <taxon>Metazoa</taxon>
        <taxon>Ecdysozoa</taxon>
        <taxon>Nematoda</taxon>
        <taxon>Chromadorea</taxon>
        <taxon>Rhabditida</taxon>
        <taxon>Tylenchina</taxon>
        <taxon>Panagrolaimomorpha</taxon>
        <taxon>Strongyloidoidea</taxon>
        <taxon>Strongyloididae</taxon>
        <taxon>Strongyloides</taxon>
    </lineage>
</organism>
<evidence type="ECO:0000313" key="1">
    <source>
        <dbReference type="Proteomes" id="UP000046392"/>
    </source>
</evidence>
<dbReference type="WBParaSite" id="SPAL_0000082700.1">
    <property type="protein sequence ID" value="SPAL_0000082700.1"/>
    <property type="gene ID" value="SPAL_0000082700"/>
</dbReference>
<sequence>MSHNELNFGEREINVASNRKQDCREKMEVDEMYNINLSCLSISNNVSGEGKKFKNLLLNNIPSSDVNNFVVRNDIGALLSNSSSGDDIKEHCSITGDSFILSQLTENVDVLACSYGFSTTEGGLGGCSYILITAKNMHTGFCRTATKAMSDFVIMKAFSDCIIQVSSLYPNSSVKYNICSKSILKFLMRRKEVGLNVLDAFSKPTLKEMAINFMRAESNLKSLNFSCAESKYMFGICEKLAYQGALSKSINRYEEKTCQFSE</sequence>
<evidence type="ECO:0000313" key="2">
    <source>
        <dbReference type="WBParaSite" id="SPAL_0000082700.1"/>
    </source>
</evidence>
<dbReference type="AlphaFoldDB" id="A0A0N5B424"/>
<name>A0A0N5B424_STREA</name>